<protein>
    <submittedName>
        <fullName evidence="1">DUF523 domain-containing protein</fullName>
    </submittedName>
</protein>
<evidence type="ECO:0000313" key="1">
    <source>
        <dbReference type="EMBL" id="RJP18459.1"/>
    </source>
</evidence>
<comment type="caution">
    <text evidence="1">The sequence shown here is derived from an EMBL/GenBank/DDBJ whole genome shotgun (WGS) entry which is preliminary data.</text>
</comment>
<dbReference type="PANTHER" id="PTHR30087">
    <property type="entry name" value="INNER MEMBRANE PROTEIN"/>
    <property type="match status" value="1"/>
</dbReference>
<dbReference type="AlphaFoldDB" id="A0A3A4NGI9"/>
<name>A0A3A4NGI9_ABYX5</name>
<reference evidence="1 2" key="1">
    <citation type="journal article" date="2017" name="ISME J.">
        <title>Energy and carbon metabolisms in a deep terrestrial subsurface fluid microbial community.</title>
        <authorList>
            <person name="Momper L."/>
            <person name="Jungbluth S.P."/>
            <person name="Lee M.D."/>
            <person name="Amend J.P."/>
        </authorList>
    </citation>
    <scope>NUCLEOTIDE SEQUENCE [LARGE SCALE GENOMIC DNA]</scope>
    <source>
        <strain evidence="1">SURF_5</strain>
    </source>
</reference>
<dbReference type="Pfam" id="PF04463">
    <property type="entry name" value="2-thiour_desulf"/>
    <property type="match status" value="1"/>
</dbReference>
<proteinExistence type="predicted"/>
<gene>
    <name evidence="1" type="ORF">C4520_14505</name>
</gene>
<dbReference type="Proteomes" id="UP000265882">
    <property type="component" value="Unassembled WGS sequence"/>
</dbReference>
<organism evidence="1 2">
    <name type="scientific">Abyssobacteria bacterium (strain SURF_5)</name>
    <dbReference type="NCBI Taxonomy" id="2093360"/>
    <lineage>
        <taxon>Bacteria</taxon>
        <taxon>Pseudomonadati</taxon>
        <taxon>Candidatus Hydrogenedentota</taxon>
        <taxon>Candidatus Abyssobacteria</taxon>
    </lineage>
</organism>
<evidence type="ECO:0000313" key="2">
    <source>
        <dbReference type="Proteomes" id="UP000265882"/>
    </source>
</evidence>
<sequence length="156" mass="16811">MTDSSGEAQGFLFSSEECGVAKEPVIISACLLGIPCRWHGRRASRRDALLERLKRRYVLVPLCPEQLGGMPTPRTSESLAQATGTDILDGKARLIAPETGQDVTEFHIVGARYTLELAQIIGAHKAYLKSGSPSCDRNGVTGETLRRAGIEVFAIG</sequence>
<dbReference type="InterPro" id="IPR007553">
    <property type="entry name" value="2-thiour_desulf"/>
</dbReference>
<dbReference type="EMBL" id="QZKU01000101">
    <property type="protein sequence ID" value="RJP18459.1"/>
    <property type="molecule type" value="Genomic_DNA"/>
</dbReference>
<dbReference type="PANTHER" id="PTHR30087:SF1">
    <property type="entry name" value="HYPOTHETICAL CYTOSOLIC PROTEIN"/>
    <property type="match status" value="1"/>
</dbReference>
<accession>A0A3A4NGI9</accession>